<dbReference type="InterPro" id="IPR013057">
    <property type="entry name" value="AA_transpt_TM"/>
</dbReference>
<comment type="subcellular location">
    <subcellularLocation>
        <location evidence="1">Membrane</location>
        <topology evidence="1">Multi-pass membrane protein</topology>
    </subcellularLocation>
</comment>
<feature type="transmembrane region" description="Helical" evidence="9">
    <location>
        <begin position="597"/>
        <end position="617"/>
    </location>
</feature>
<dbReference type="GO" id="GO:0015179">
    <property type="term" value="F:L-amino acid transmembrane transporter activity"/>
    <property type="evidence" value="ECO:0007669"/>
    <property type="project" value="TreeGrafter"/>
</dbReference>
<dbReference type="Proteomes" id="UP000017559">
    <property type="component" value="Unassembled WGS sequence"/>
</dbReference>
<keyword evidence="5" id="KW-0029">Amino-acid transport</keyword>
<evidence type="ECO:0000313" key="11">
    <source>
        <dbReference type="EMBL" id="ESK98368.1"/>
    </source>
</evidence>
<comment type="similarity">
    <text evidence="2">Belongs to the amino acid/polyamine transporter 2 family.</text>
</comment>
<feature type="transmembrane region" description="Helical" evidence="9">
    <location>
        <begin position="494"/>
        <end position="517"/>
    </location>
</feature>
<keyword evidence="12" id="KW-1185">Reference proteome</keyword>
<protein>
    <submittedName>
        <fullName evidence="11">Amino acid transporter</fullName>
    </submittedName>
</protein>
<accession>V2XGN7</accession>
<feature type="transmembrane region" description="Helical" evidence="9">
    <location>
        <begin position="263"/>
        <end position="282"/>
    </location>
</feature>
<evidence type="ECO:0000256" key="8">
    <source>
        <dbReference type="SAM" id="MobiDB-lite"/>
    </source>
</evidence>
<dbReference type="Pfam" id="PF01490">
    <property type="entry name" value="Aa_trans"/>
    <property type="match status" value="1"/>
</dbReference>
<evidence type="ECO:0000256" key="6">
    <source>
        <dbReference type="ARBA" id="ARBA00022989"/>
    </source>
</evidence>
<proteinExistence type="inferred from homology"/>
<comment type="caution">
    <text evidence="11">The sequence shown here is derived from an EMBL/GenBank/DDBJ whole genome shotgun (WGS) entry which is preliminary data.</text>
</comment>
<feature type="transmembrane region" description="Helical" evidence="9">
    <location>
        <begin position="457"/>
        <end position="482"/>
    </location>
</feature>
<evidence type="ECO:0000256" key="1">
    <source>
        <dbReference type="ARBA" id="ARBA00004141"/>
    </source>
</evidence>
<reference evidence="11 12" key="1">
    <citation type="journal article" date="2014" name="BMC Genomics">
        <title>Genome and secretome analysis of the hemibiotrophic fungal pathogen, Moniliophthora roreri, which causes frosty pod rot disease of cacao: mechanisms of the biotrophic and necrotrophic phases.</title>
        <authorList>
            <person name="Meinhardt L.W."/>
            <person name="Costa G.G.L."/>
            <person name="Thomazella D.P.T."/>
            <person name="Teixeira P.J.P.L."/>
            <person name="Carazzolle M.F."/>
            <person name="Schuster S.C."/>
            <person name="Carlson J.E."/>
            <person name="Guiltinan M.J."/>
            <person name="Mieczkowski P."/>
            <person name="Farmer A."/>
            <person name="Ramaraj T."/>
            <person name="Crozier J."/>
            <person name="Davis R.E."/>
            <person name="Shao J."/>
            <person name="Melnick R.L."/>
            <person name="Pereira G.A.G."/>
            <person name="Bailey B.A."/>
        </authorList>
    </citation>
    <scope>NUCLEOTIDE SEQUENCE [LARGE SCALE GENOMIC DNA]</scope>
    <source>
        <strain evidence="11 12">MCA 2997</strain>
    </source>
</reference>
<evidence type="ECO:0000256" key="3">
    <source>
        <dbReference type="ARBA" id="ARBA00022448"/>
    </source>
</evidence>
<sequence length="681" mass="72351">MSLPSNGFVFGSAASGSSFRDAIASYRRSQYYVAGSTVASSGEDSVDFDGDDYNIEDEEASVADLSEEALGTAPSFHSQQSRDHDAGLIGQFHLDEDLGRTGPGGVPESVGSLSPSPPAPGIFAAGSYVSQAQRNAQHVAETASGLTSSPQRVSEATPLLRPKVSFRGHAASQVGSPGSYSARRTLEETSSVASGNLATSVGRREALNSDERSARLRRRSSASSSKIHLKSQAGFGGHSTFGQTLFNSIAILLGIGMLSEPLAFAYAGWAAGTALVISYGFLRACLVAPGRNPDLAPTLDQPYGSILAWSGFLPGATKQVLSCYTAKILAKTIKTDPRLRSYADIFRKTFGLRSTVIISIMFCTELFSVAVVLVTLYADSLHAIIPIYPSSDTYKLWGLLLLVPTVFLPLFLLSYTSILGILSTILLVIVILTDGLSKRDHPGSLWSPAETSVTISSWTNLGLAYGLFMAGFSGHAVIPSLARDMADPDQFDTMINWAFFVATSIYTLIGYAGYLMFGDNVSQEISMNLLSTPGYNPVLNKIALWMLVISPLSKFALTTQPLNAALEVLLGIEPRIATPEDMAMKMAASMRWSKRDILSHCQRILVTLAAVGVSIAVPDFDAMMAFLGSFSAFMICIIGPIAAKVALKRRCGIADSIIIAIALATTVWGTGAAFVAASKGE</sequence>
<keyword evidence="6 9" id="KW-1133">Transmembrane helix</keyword>
<dbReference type="STRING" id="1381753.V2XGN7"/>
<keyword evidence="3" id="KW-0813">Transport</keyword>
<evidence type="ECO:0000256" key="4">
    <source>
        <dbReference type="ARBA" id="ARBA00022692"/>
    </source>
</evidence>
<feature type="transmembrane region" description="Helical" evidence="9">
    <location>
        <begin position="356"/>
        <end position="376"/>
    </location>
</feature>
<dbReference type="GO" id="GO:0005774">
    <property type="term" value="C:vacuolar membrane"/>
    <property type="evidence" value="ECO:0007669"/>
    <property type="project" value="TreeGrafter"/>
</dbReference>
<feature type="transmembrane region" description="Helical" evidence="9">
    <location>
        <begin position="396"/>
        <end position="413"/>
    </location>
</feature>
<evidence type="ECO:0000256" key="5">
    <source>
        <dbReference type="ARBA" id="ARBA00022970"/>
    </source>
</evidence>
<name>V2XGN7_MONRO</name>
<organism evidence="11 12">
    <name type="scientific">Moniliophthora roreri (strain MCA 2997)</name>
    <name type="common">Cocoa frosty pod rot fungus</name>
    <name type="synonym">Crinipellis roreri</name>
    <dbReference type="NCBI Taxonomy" id="1381753"/>
    <lineage>
        <taxon>Eukaryota</taxon>
        <taxon>Fungi</taxon>
        <taxon>Dikarya</taxon>
        <taxon>Basidiomycota</taxon>
        <taxon>Agaricomycotina</taxon>
        <taxon>Agaricomycetes</taxon>
        <taxon>Agaricomycetidae</taxon>
        <taxon>Agaricales</taxon>
        <taxon>Marasmiineae</taxon>
        <taxon>Marasmiaceae</taxon>
        <taxon>Moniliophthora</taxon>
    </lineage>
</organism>
<keyword evidence="7 9" id="KW-0472">Membrane</keyword>
<dbReference type="OrthoDB" id="655540at2759"/>
<dbReference type="KEGG" id="mrr:Moror_118"/>
<evidence type="ECO:0000256" key="7">
    <source>
        <dbReference type="ARBA" id="ARBA00023136"/>
    </source>
</evidence>
<dbReference type="EMBL" id="AWSO01000002">
    <property type="protein sequence ID" value="ESK98368.1"/>
    <property type="molecule type" value="Genomic_DNA"/>
</dbReference>
<dbReference type="PANTHER" id="PTHR22950:SF692">
    <property type="entry name" value="TRANSMEMBRANE AMINO ACID TRANSPORTER FAMILY PROTEIN"/>
    <property type="match status" value="1"/>
</dbReference>
<feature type="compositionally biased region" description="Polar residues" evidence="8">
    <location>
        <begin position="144"/>
        <end position="154"/>
    </location>
</feature>
<evidence type="ECO:0000256" key="2">
    <source>
        <dbReference type="ARBA" id="ARBA00008066"/>
    </source>
</evidence>
<dbReference type="HOGENOM" id="CLU_009646_8_0_1"/>
<evidence type="ECO:0000259" key="10">
    <source>
        <dbReference type="Pfam" id="PF01490"/>
    </source>
</evidence>
<keyword evidence="4 9" id="KW-0812">Transmembrane</keyword>
<gene>
    <name evidence="11" type="ORF">Moror_118</name>
</gene>
<feature type="domain" description="Amino acid transporter transmembrane" evidence="10">
    <location>
        <begin position="320"/>
        <end position="649"/>
    </location>
</feature>
<feature type="transmembrane region" description="Helical" evidence="9">
    <location>
        <begin position="657"/>
        <end position="677"/>
    </location>
</feature>
<feature type="transmembrane region" description="Helical" evidence="9">
    <location>
        <begin position="623"/>
        <end position="645"/>
    </location>
</feature>
<feature type="region of interest" description="Disordered" evidence="8">
    <location>
        <begin position="141"/>
        <end position="186"/>
    </location>
</feature>
<dbReference type="PANTHER" id="PTHR22950">
    <property type="entry name" value="AMINO ACID TRANSPORTER"/>
    <property type="match status" value="1"/>
</dbReference>
<evidence type="ECO:0000313" key="12">
    <source>
        <dbReference type="Proteomes" id="UP000017559"/>
    </source>
</evidence>
<evidence type="ECO:0000256" key="9">
    <source>
        <dbReference type="SAM" id="Phobius"/>
    </source>
</evidence>
<dbReference type="AlphaFoldDB" id="V2XGN7"/>